<evidence type="ECO:0000256" key="1">
    <source>
        <dbReference type="RuleBase" id="RU367018"/>
    </source>
</evidence>
<name>A0A8X8CNI9_POPTO</name>
<comment type="similarity">
    <text evidence="1">Belongs to the FHY3/FAR1 family.</text>
</comment>
<dbReference type="PANTHER" id="PTHR31669:SF160">
    <property type="entry name" value="PROTEIN FAR1-RELATED SEQUENCE"/>
    <property type="match status" value="1"/>
</dbReference>
<evidence type="ECO:0000313" key="4">
    <source>
        <dbReference type="Proteomes" id="UP000886885"/>
    </source>
</evidence>
<keyword evidence="1" id="KW-0862">Zinc</keyword>
<dbReference type="AlphaFoldDB" id="A0A8X8CNI9"/>
<keyword evidence="4" id="KW-1185">Reference proteome</keyword>
<dbReference type="EMBL" id="JAAWWB010000019">
    <property type="protein sequence ID" value="KAG6760554.1"/>
    <property type="molecule type" value="Genomic_DNA"/>
</dbReference>
<reference evidence="3" key="1">
    <citation type="journal article" date="2020" name="bioRxiv">
        <title>Hybrid origin of Populus tomentosa Carr. identified through genome sequencing and phylogenomic analysis.</title>
        <authorList>
            <person name="An X."/>
            <person name="Gao K."/>
            <person name="Chen Z."/>
            <person name="Li J."/>
            <person name="Yang X."/>
            <person name="Yang X."/>
            <person name="Zhou J."/>
            <person name="Guo T."/>
            <person name="Zhao T."/>
            <person name="Huang S."/>
            <person name="Miao D."/>
            <person name="Khan W.U."/>
            <person name="Rao P."/>
            <person name="Ye M."/>
            <person name="Lei B."/>
            <person name="Liao W."/>
            <person name="Wang J."/>
            <person name="Ji L."/>
            <person name="Li Y."/>
            <person name="Guo B."/>
            <person name="Mustafa N.S."/>
            <person name="Li S."/>
            <person name="Yun Q."/>
            <person name="Keller S.R."/>
            <person name="Mao J."/>
            <person name="Zhang R."/>
            <person name="Strauss S.H."/>
        </authorList>
    </citation>
    <scope>NUCLEOTIDE SEQUENCE</scope>
    <source>
        <strain evidence="3">GM15</strain>
        <tissue evidence="3">Leaf</tissue>
    </source>
</reference>
<dbReference type="OrthoDB" id="1927586at2759"/>
<protein>
    <recommendedName>
        <fullName evidence="1">Protein FAR1-RELATED SEQUENCE</fullName>
    </recommendedName>
</protein>
<accession>A0A8X8CNI9</accession>
<keyword evidence="1" id="KW-0479">Metal-binding</keyword>
<keyword evidence="1" id="KW-0539">Nucleus</keyword>
<comment type="caution">
    <text evidence="3">The sequence shown here is derived from an EMBL/GenBank/DDBJ whole genome shotgun (WGS) entry which is preliminary data.</text>
</comment>
<evidence type="ECO:0000256" key="2">
    <source>
        <dbReference type="SAM" id="MobiDB-lite"/>
    </source>
</evidence>
<dbReference type="InterPro" id="IPR031052">
    <property type="entry name" value="FHY3/FAR1"/>
</dbReference>
<dbReference type="GO" id="GO:0005634">
    <property type="term" value="C:nucleus"/>
    <property type="evidence" value="ECO:0007669"/>
    <property type="project" value="UniProtKB-SubCell"/>
</dbReference>
<proteinExistence type="inferred from homology"/>
<gene>
    <name evidence="3" type="ORF">POTOM_037077</name>
</gene>
<comment type="function">
    <text evidence="1">Putative transcription activator involved in regulating light control of development.</text>
</comment>
<dbReference type="Proteomes" id="UP000886885">
    <property type="component" value="Chromosome 10A"/>
</dbReference>
<feature type="region of interest" description="Disordered" evidence="2">
    <location>
        <begin position="206"/>
        <end position="238"/>
    </location>
</feature>
<dbReference type="GO" id="GO:0006355">
    <property type="term" value="P:regulation of DNA-templated transcription"/>
    <property type="evidence" value="ECO:0007669"/>
    <property type="project" value="UniProtKB-UniRule"/>
</dbReference>
<organism evidence="3 4">
    <name type="scientific">Populus tomentosa</name>
    <name type="common">Chinese white poplar</name>
    <dbReference type="NCBI Taxonomy" id="118781"/>
    <lineage>
        <taxon>Eukaryota</taxon>
        <taxon>Viridiplantae</taxon>
        <taxon>Streptophyta</taxon>
        <taxon>Embryophyta</taxon>
        <taxon>Tracheophyta</taxon>
        <taxon>Spermatophyta</taxon>
        <taxon>Magnoliopsida</taxon>
        <taxon>eudicotyledons</taxon>
        <taxon>Gunneridae</taxon>
        <taxon>Pentapetalae</taxon>
        <taxon>rosids</taxon>
        <taxon>fabids</taxon>
        <taxon>Malpighiales</taxon>
        <taxon>Salicaceae</taxon>
        <taxon>Saliceae</taxon>
        <taxon>Populus</taxon>
    </lineage>
</organism>
<dbReference type="GO" id="GO:0008270">
    <property type="term" value="F:zinc ion binding"/>
    <property type="evidence" value="ECO:0007669"/>
    <property type="project" value="UniProtKB-UniRule"/>
</dbReference>
<comment type="subcellular location">
    <subcellularLocation>
        <location evidence="1">Nucleus</location>
    </subcellularLocation>
</comment>
<keyword evidence="1" id="KW-0863">Zinc-finger</keyword>
<feature type="compositionally biased region" description="Polar residues" evidence="2">
    <location>
        <begin position="215"/>
        <end position="235"/>
    </location>
</feature>
<sequence length="366" mass="41405">MRMVEWLQAMYNARQQWAPVYFRNTFFAAISSNHGINSFFDGYVNQQTTIPLFFKQYELSLEHSLEKQIEAAYDTICTAPVLKTPSPMEQQAANIYTREVFAKFQEELVEAFVYTANKIERDGMATKYRVARYEHNDRAYIVTLSTSEMQAKEQSADSQGLDTLTSRFNNLCLEAIKYVEEGAIAIETCNAATSNLKEGGKKNASVKKSFAKVTPPSSHGSGNSQEENNKKTPTTPREMIPSLWPWQNAMPPRFNPNDGSMTLTPAGEVAAFNLKLHDTKTTTGETGVKFQVYRDTLGSILTSMACARDQLRELFFLQQLHSTMSPPNNVQCYTNHYHDTDAKGILEHDTDEKGIFEDHDADYRGM</sequence>
<dbReference type="PANTHER" id="PTHR31669">
    <property type="entry name" value="PROTEIN FAR1-RELATED SEQUENCE 10-RELATED"/>
    <property type="match status" value="1"/>
</dbReference>
<evidence type="ECO:0000313" key="3">
    <source>
        <dbReference type="EMBL" id="KAG6760554.1"/>
    </source>
</evidence>